<organism evidence="15 16">
    <name type="scientific">Longimonas halophila</name>
    <dbReference type="NCBI Taxonomy" id="1469170"/>
    <lineage>
        <taxon>Bacteria</taxon>
        <taxon>Pseudomonadati</taxon>
        <taxon>Rhodothermota</taxon>
        <taxon>Rhodothermia</taxon>
        <taxon>Rhodothermales</taxon>
        <taxon>Salisaetaceae</taxon>
        <taxon>Longimonas</taxon>
    </lineage>
</organism>
<sequence>MRNLLRYTGSALFLLFIVVTCVLFYVGAVLVWAVTRPFDPRLKGLHLYSSFWASFYLWTNPLWSVTVEGREHVRSNQPYVIVSNHQSALDILVAFRLFIPFKWVSKIEIFKVPILGWNMRMNDYVALRRGDSKSIGQMMEACRTHLRNGSSVFIFPEGTRSRTGELRRFKHGAFTLAKEMNVPILPVAISGTSNALPKKSMMLQGAHDMHIQVLPEIPPEQFVDTEPNELAADVRNVIAPHVPEHQAATQPAPSPKRDSQEAV</sequence>
<name>A0A2H3P9Z0_9BACT</name>
<keyword evidence="11" id="KW-1208">Phospholipid metabolism</keyword>
<protein>
    <recommendedName>
        <fullName evidence="6 11">1-acyl-sn-glycerol-3-phosphate acyltransferase</fullName>
        <ecNumber evidence="5 11">2.3.1.51</ecNumber>
    </recommendedName>
</protein>
<dbReference type="Pfam" id="PF01553">
    <property type="entry name" value="Acyltransferase"/>
    <property type="match status" value="1"/>
</dbReference>
<evidence type="ECO:0000256" key="7">
    <source>
        <dbReference type="ARBA" id="ARBA00022516"/>
    </source>
</evidence>
<dbReference type="GO" id="GO:0003841">
    <property type="term" value="F:1-acylglycerol-3-phosphate O-acyltransferase activity"/>
    <property type="evidence" value="ECO:0007669"/>
    <property type="project" value="UniProtKB-UniRule"/>
</dbReference>
<evidence type="ECO:0000256" key="10">
    <source>
        <dbReference type="ARBA" id="ARBA00023315"/>
    </source>
</evidence>
<dbReference type="SUPFAM" id="SSF69593">
    <property type="entry name" value="Glycerol-3-phosphate (1)-acyltransferase"/>
    <property type="match status" value="1"/>
</dbReference>
<reference evidence="15 16" key="1">
    <citation type="submission" date="2017-10" db="EMBL/GenBank/DDBJ databases">
        <title>Draft genome of Longimonas halophila.</title>
        <authorList>
            <person name="Goh K.M."/>
            <person name="Shamsir M.S."/>
            <person name="Lim S.W."/>
        </authorList>
    </citation>
    <scope>NUCLEOTIDE SEQUENCE [LARGE SCALE GENOMIC DNA]</scope>
    <source>
        <strain evidence="15 16">KCTC 42399</strain>
    </source>
</reference>
<comment type="domain">
    <text evidence="11">The HXXXXD motif is essential for acyltransferase activity and may constitute the binding site for the phosphate moiety of the glycerol-3-phosphate.</text>
</comment>
<evidence type="ECO:0000256" key="5">
    <source>
        <dbReference type="ARBA" id="ARBA00013211"/>
    </source>
</evidence>
<accession>A0A2H3P9Z0</accession>
<dbReference type="Proteomes" id="UP000221024">
    <property type="component" value="Unassembled WGS sequence"/>
</dbReference>
<keyword evidence="13" id="KW-0812">Transmembrane</keyword>
<dbReference type="OrthoDB" id="9803035at2"/>
<dbReference type="EMBL" id="PDEP01000002">
    <property type="protein sequence ID" value="PEN08861.1"/>
    <property type="molecule type" value="Genomic_DNA"/>
</dbReference>
<keyword evidence="13" id="KW-1133">Transmembrane helix</keyword>
<evidence type="ECO:0000256" key="9">
    <source>
        <dbReference type="ARBA" id="ARBA00023098"/>
    </source>
</evidence>
<dbReference type="GO" id="GO:0016020">
    <property type="term" value="C:membrane"/>
    <property type="evidence" value="ECO:0007669"/>
    <property type="project" value="InterPro"/>
</dbReference>
<comment type="caution">
    <text evidence="15">The sequence shown here is derived from an EMBL/GenBank/DDBJ whole genome shotgun (WGS) entry which is preliminary data.</text>
</comment>
<keyword evidence="8 11" id="KW-0808">Transferase</keyword>
<dbReference type="GO" id="GO:0006654">
    <property type="term" value="P:phosphatidic acid biosynthetic process"/>
    <property type="evidence" value="ECO:0007669"/>
    <property type="project" value="TreeGrafter"/>
</dbReference>
<dbReference type="PANTHER" id="PTHR10434">
    <property type="entry name" value="1-ACYL-SN-GLYCEROL-3-PHOSPHATE ACYLTRANSFERASE"/>
    <property type="match status" value="1"/>
</dbReference>
<evidence type="ECO:0000256" key="6">
    <source>
        <dbReference type="ARBA" id="ARBA00016139"/>
    </source>
</evidence>
<dbReference type="EC" id="2.3.1.51" evidence="5 11"/>
<dbReference type="AlphaFoldDB" id="A0A2H3P9Z0"/>
<dbReference type="RefSeq" id="WP_098061257.1">
    <property type="nucleotide sequence ID" value="NZ_PDEP01000002.1"/>
</dbReference>
<keyword evidence="16" id="KW-1185">Reference proteome</keyword>
<dbReference type="SMART" id="SM00563">
    <property type="entry name" value="PlsC"/>
    <property type="match status" value="1"/>
</dbReference>
<feature type="domain" description="Phospholipid/glycerol acyltransferase" evidence="14">
    <location>
        <begin position="79"/>
        <end position="192"/>
    </location>
</feature>
<evidence type="ECO:0000256" key="12">
    <source>
        <dbReference type="SAM" id="MobiDB-lite"/>
    </source>
</evidence>
<evidence type="ECO:0000256" key="1">
    <source>
        <dbReference type="ARBA" id="ARBA00001141"/>
    </source>
</evidence>
<comment type="catalytic activity">
    <reaction evidence="1 11">
        <text>a 1-acyl-sn-glycero-3-phosphate + an acyl-CoA = a 1,2-diacyl-sn-glycero-3-phosphate + CoA</text>
        <dbReference type="Rhea" id="RHEA:19709"/>
        <dbReference type="ChEBI" id="CHEBI:57287"/>
        <dbReference type="ChEBI" id="CHEBI:57970"/>
        <dbReference type="ChEBI" id="CHEBI:58342"/>
        <dbReference type="ChEBI" id="CHEBI:58608"/>
        <dbReference type="EC" id="2.3.1.51"/>
    </reaction>
</comment>
<evidence type="ECO:0000313" key="15">
    <source>
        <dbReference type="EMBL" id="PEN08861.1"/>
    </source>
</evidence>
<evidence type="ECO:0000256" key="11">
    <source>
        <dbReference type="RuleBase" id="RU361267"/>
    </source>
</evidence>
<dbReference type="InterPro" id="IPR004552">
    <property type="entry name" value="AGP_acyltrans"/>
</dbReference>
<dbReference type="CDD" id="cd07989">
    <property type="entry name" value="LPLAT_AGPAT-like"/>
    <property type="match status" value="1"/>
</dbReference>
<evidence type="ECO:0000256" key="3">
    <source>
        <dbReference type="ARBA" id="ARBA00005189"/>
    </source>
</evidence>
<comment type="pathway">
    <text evidence="2">Phospholipid metabolism; CDP-diacylglycerol biosynthesis; CDP-diacylglycerol from sn-glycerol 3-phosphate: step 2/3.</text>
</comment>
<evidence type="ECO:0000259" key="14">
    <source>
        <dbReference type="SMART" id="SM00563"/>
    </source>
</evidence>
<feature type="transmembrane region" description="Helical" evidence="13">
    <location>
        <begin position="12"/>
        <end position="33"/>
    </location>
</feature>
<dbReference type="NCBIfam" id="TIGR00530">
    <property type="entry name" value="AGP_acyltrn"/>
    <property type="match status" value="1"/>
</dbReference>
<comment type="similarity">
    <text evidence="4 11">Belongs to the 1-acyl-sn-glycerol-3-phosphate acyltransferase family.</text>
</comment>
<comment type="pathway">
    <text evidence="3">Lipid metabolism.</text>
</comment>
<keyword evidence="13" id="KW-0472">Membrane</keyword>
<gene>
    <name evidence="15" type="ORF">CRI93_03680</name>
</gene>
<evidence type="ECO:0000256" key="4">
    <source>
        <dbReference type="ARBA" id="ARBA00008655"/>
    </source>
</evidence>
<dbReference type="PANTHER" id="PTHR10434:SF64">
    <property type="entry name" value="1-ACYL-SN-GLYCEROL-3-PHOSPHATE ACYLTRANSFERASE-RELATED"/>
    <property type="match status" value="1"/>
</dbReference>
<keyword evidence="10 11" id="KW-0012">Acyltransferase</keyword>
<evidence type="ECO:0000313" key="16">
    <source>
        <dbReference type="Proteomes" id="UP000221024"/>
    </source>
</evidence>
<feature type="region of interest" description="Disordered" evidence="12">
    <location>
        <begin position="243"/>
        <end position="263"/>
    </location>
</feature>
<proteinExistence type="inferred from homology"/>
<dbReference type="InterPro" id="IPR002123">
    <property type="entry name" value="Plipid/glycerol_acylTrfase"/>
</dbReference>
<keyword evidence="9 11" id="KW-0443">Lipid metabolism</keyword>
<evidence type="ECO:0000256" key="13">
    <source>
        <dbReference type="SAM" id="Phobius"/>
    </source>
</evidence>
<keyword evidence="11" id="KW-0594">Phospholipid biosynthesis</keyword>
<evidence type="ECO:0000256" key="8">
    <source>
        <dbReference type="ARBA" id="ARBA00022679"/>
    </source>
</evidence>
<evidence type="ECO:0000256" key="2">
    <source>
        <dbReference type="ARBA" id="ARBA00004728"/>
    </source>
</evidence>
<keyword evidence="7 11" id="KW-0444">Lipid biosynthesis</keyword>